<evidence type="ECO:0000313" key="3">
    <source>
        <dbReference type="EMBL" id="CAI2385101.1"/>
    </source>
</evidence>
<feature type="coiled-coil region" evidence="1">
    <location>
        <begin position="3"/>
        <end position="30"/>
    </location>
</feature>
<proteinExistence type="predicted"/>
<gene>
    <name evidence="3" type="ORF">ECRASSUSDP1_LOCUS26643</name>
</gene>
<sequence>MVQRDLQRIIEDQKTEAESEQEENKKMMEEISTKSCDLVYSLQSVQEAFTTQEQICDHHPNLTELRYDYPDFYFDAKRKYCGDLSDQVPDERRIADYLELNFPLYTPPKRKSKAEGTSFLINWQVLKDKESCQNATEEEEKESLNSIQVLTKEQCENIKVIAISFCSYGMRELIQIFRNPLIKNVERLDLNWKEKDMFPKMTPVFCKYLCQFIETKVNKTLSISKFQLHSSQLNLILKAGKKLGRILINGCCILDKNRVQLNCKELYTKELSEDFEEFVLLEKTLQMKELKICNNYHGDLNKNNGKPGFDKLKKVHPSQFERLWKSLSENVHSNNLPNIYIDGFSSMSETLVKLGKKKQKKKEKEKKQKIDFYKKDEGSMS</sequence>
<feature type="compositionally biased region" description="Basic and acidic residues" evidence="2">
    <location>
        <begin position="365"/>
        <end position="381"/>
    </location>
</feature>
<evidence type="ECO:0000256" key="1">
    <source>
        <dbReference type="SAM" id="Coils"/>
    </source>
</evidence>
<comment type="caution">
    <text evidence="3">The sequence shown here is derived from an EMBL/GenBank/DDBJ whole genome shotgun (WGS) entry which is preliminary data.</text>
</comment>
<dbReference type="Proteomes" id="UP001295684">
    <property type="component" value="Unassembled WGS sequence"/>
</dbReference>
<evidence type="ECO:0000313" key="4">
    <source>
        <dbReference type="Proteomes" id="UP001295684"/>
    </source>
</evidence>
<name>A0AAD2DA38_EUPCR</name>
<keyword evidence="1" id="KW-0175">Coiled coil</keyword>
<keyword evidence="4" id="KW-1185">Reference proteome</keyword>
<protein>
    <submittedName>
        <fullName evidence="3">Uncharacterized protein</fullName>
    </submittedName>
</protein>
<dbReference type="AlphaFoldDB" id="A0AAD2DA38"/>
<feature type="region of interest" description="Disordered" evidence="2">
    <location>
        <begin position="356"/>
        <end position="381"/>
    </location>
</feature>
<organism evidence="3 4">
    <name type="scientific">Euplotes crassus</name>
    <dbReference type="NCBI Taxonomy" id="5936"/>
    <lineage>
        <taxon>Eukaryota</taxon>
        <taxon>Sar</taxon>
        <taxon>Alveolata</taxon>
        <taxon>Ciliophora</taxon>
        <taxon>Intramacronucleata</taxon>
        <taxon>Spirotrichea</taxon>
        <taxon>Hypotrichia</taxon>
        <taxon>Euplotida</taxon>
        <taxon>Euplotidae</taxon>
        <taxon>Moneuplotes</taxon>
    </lineage>
</organism>
<accession>A0AAD2DA38</accession>
<reference evidence="3" key="1">
    <citation type="submission" date="2023-07" db="EMBL/GenBank/DDBJ databases">
        <authorList>
            <consortium name="AG Swart"/>
            <person name="Singh M."/>
            <person name="Singh A."/>
            <person name="Seah K."/>
            <person name="Emmerich C."/>
        </authorList>
    </citation>
    <scope>NUCLEOTIDE SEQUENCE</scope>
    <source>
        <strain evidence="3">DP1</strain>
    </source>
</reference>
<dbReference type="EMBL" id="CAMPGE010027474">
    <property type="protein sequence ID" value="CAI2385101.1"/>
    <property type="molecule type" value="Genomic_DNA"/>
</dbReference>
<evidence type="ECO:0000256" key="2">
    <source>
        <dbReference type="SAM" id="MobiDB-lite"/>
    </source>
</evidence>